<keyword evidence="1" id="KW-0326">Glycosidase</keyword>
<evidence type="ECO:0000313" key="1">
    <source>
        <dbReference type="EMBL" id="KKP59316.1"/>
    </source>
</evidence>
<gene>
    <name evidence="1" type="ORF">UR52_C0008G0026</name>
</gene>
<evidence type="ECO:0000313" key="2">
    <source>
        <dbReference type="Proteomes" id="UP000034176"/>
    </source>
</evidence>
<comment type="caution">
    <text evidence="1">The sequence shown here is derived from an EMBL/GenBank/DDBJ whole genome shotgun (WGS) entry which is preliminary data.</text>
</comment>
<dbReference type="GO" id="GO:0009159">
    <property type="term" value="P:deoxyribonucleoside monophosphate catabolic process"/>
    <property type="evidence" value="ECO:0007669"/>
    <property type="project" value="TreeGrafter"/>
</dbReference>
<dbReference type="PANTHER" id="PTHR15364:SF0">
    <property type="entry name" value="2'-DEOXYNUCLEOSIDE 5'-PHOSPHATE N-HYDROLASE 1"/>
    <property type="match status" value="1"/>
</dbReference>
<organism evidence="1 2">
    <name type="scientific">Candidatus Gottesmanbacteria bacterium GW2011_GWA1_34_13</name>
    <dbReference type="NCBI Taxonomy" id="1618434"/>
    <lineage>
        <taxon>Bacteria</taxon>
        <taxon>Candidatus Gottesmaniibacteriota</taxon>
    </lineage>
</organism>
<accession>A0A0G0B6H8</accession>
<sequence>MIAYFTASIVGKKHHLHKYLNIIKTLESKGVKVISDQIINTTEDKIRFSKKSDRLKFHKQLQDWVHQSDFMIVEASFPSISVGYEISMALHSGKPVLVLYSEGDPPSLLQDMHEDKMACEKYDAKSLAEIIDDFLLYVKGAADLRFTFFISPKISTYLTNISRKRKIPKSVYLRYLIEQDIKKLN</sequence>
<dbReference type="Gene3D" id="3.40.50.450">
    <property type="match status" value="1"/>
</dbReference>
<reference evidence="1 2" key="1">
    <citation type="journal article" date="2015" name="Nature">
        <title>rRNA introns, odd ribosomes, and small enigmatic genomes across a large radiation of phyla.</title>
        <authorList>
            <person name="Brown C.T."/>
            <person name="Hug L.A."/>
            <person name="Thomas B.C."/>
            <person name="Sharon I."/>
            <person name="Castelle C.J."/>
            <person name="Singh A."/>
            <person name="Wilkins M.J."/>
            <person name="Williams K.H."/>
            <person name="Banfield J.F."/>
        </authorList>
    </citation>
    <scope>NUCLEOTIDE SEQUENCE [LARGE SCALE GENOMIC DNA]</scope>
</reference>
<keyword evidence="1" id="KW-0378">Hydrolase</keyword>
<dbReference type="STRING" id="1618434.UR52_C0008G0026"/>
<dbReference type="Proteomes" id="UP000034176">
    <property type="component" value="Unassembled WGS sequence"/>
</dbReference>
<dbReference type="PANTHER" id="PTHR15364">
    <property type="entry name" value="2'-DEOXYNUCLEOSIDE 5'-PHOSPHATE N-HYDROLASE 1"/>
    <property type="match status" value="1"/>
</dbReference>
<dbReference type="EMBL" id="LBPN01000008">
    <property type="protein sequence ID" value="KKP59316.1"/>
    <property type="molecule type" value="Genomic_DNA"/>
</dbReference>
<proteinExistence type="predicted"/>
<dbReference type="InterPro" id="IPR051239">
    <property type="entry name" value="2'-dNMP_N-hydrolase"/>
</dbReference>
<dbReference type="AlphaFoldDB" id="A0A0G0B6H8"/>
<name>A0A0G0B6H8_9BACT</name>
<dbReference type="GO" id="GO:0070694">
    <property type="term" value="F:5-hydroxymethyl-dUMP N-hydrolase activity"/>
    <property type="evidence" value="ECO:0007669"/>
    <property type="project" value="TreeGrafter"/>
</dbReference>
<protein>
    <submittedName>
        <fullName evidence="1">Deoxyribonucleoside 5'-monophosphate N-glycosidase</fullName>
    </submittedName>
</protein>